<dbReference type="AlphaFoldDB" id="A0A7S3ZTX2"/>
<feature type="region of interest" description="Disordered" evidence="1">
    <location>
        <begin position="204"/>
        <end position="265"/>
    </location>
</feature>
<dbReference type="EMBL" id="HBIW01010924">
    <property type="protein sequence ID" value="CAE0693889.1"/>
    <property type="molecule type" value="Transcribed_RNA"/>
</dbReference>
<protein>
    <submittedName>
        <fullName evidence="2">Uncharacterized protein</fullName>
    </submittedName>
</protein>
<name>A0A7S3ZTX2_9STRA</name>
<feature type="compositionally biased region" description="Basic and acidic residues" evidence="1">
    <location>
        <begin position="145"/>
        <end position="174"/>
    </location>
</feature>
<feature type="region of interest" description="Disordered" evidence="1">
    <location>
        <begin position="31"/>
        <end position="189"/>
    </location>
</feature>
<evidence type="ECO:0000313" key="2">
    <source>
        <dbReference type="EMBL" id="CAE0693889.1"/>
    </source>
</evidence>
<sequence>MPVPNPRQSIYALRGWIDRIEQDARADAAKKYGTLDEAKPATPPEAANPWGAGEVSIRLTPEHGCASGPPTRGSVVTPSPTEAPRPSPPEAARAPLRSERAPQRECERAPLRSERSPAEERRAPQRECATRDSDDAVAAAHARAQRYEAERRAEPACARRPELRECAPRPDKPTNLRASAPAGGAPGSLDEARRLLKAWSFVEEEAQRRRARALRRSPSPEAPVQRRRAPKPRYSDPEPEPRPRARRPPEPRERWRGRSSSDHSS</sequence>
<gene>
    <name evidence="2" type="ORF">PCAL00307_LOCUS9325</name>
</gene>
<proteinExistence type="predicted"/>
<reference evidence="2" key="1">
    <citation type="submission" date="2021-01" db="EMBL/GenBank/DDBJ databases">
        <authorList>
            <person name="Corre E."/>
            <person name="Pelletier E."/>
            <person name="Niang G."/>
            <person name="Scheremetjew M."/>
            <person name="Finn R."/>
            <person name="Kale V."/>
            <person name="Holt S."/>
            <person name="Cochrane G."/>
            <person name="Meng A."/>
            <person name="Brown T."/>
            <person name="Cohen L."/>
        </authorList>
    </citation>
    <scope>NUCLEOTIDE SEQUENCE</scope>
    <source>
        <strain evidence="2">CCMP1756</strain>
    </source>
</reference>
<evidence type="ECO:0000256" key="1">
    <source>
        <dbReference type="SAM" id="MobiDB-lite"/>
    </source>
</evidence>
<feature type="compositionally biased region" description="Basic and acidic residues" evidence="1">
    <location>
        <begin position="96"/>
        <end position="134"/>
    </location>
</feature>
<organism evidence="2">
    <name type="scientific">Pelagomonas calceolata</name>
    <dbReference type="NCBI Taxonomy" id="35677"/>
    <lineage>
        <taxon>Eukaryota</taxon>
        <taxon>Sar</taxon>
        <taxon>Stramenopiles</taxon>
        <taxon>Ochrophyta</taxon>
        <taxon>Pelagophyceae</taxon>
        <taxon>Pelagomonadales</taxon>
        <taxon>Pelagomonadaceae</taxon>
        <taxon>Pelagomonas</taxon>
    </lineage>
</organism>
<accession>A0A7S3ZTX2</accession>
<feature type="compositionally biased region" description="Basic and acidic residues" evidence="1">
    <location>
        <begin position="233"/>
        <end position="265"/>
    </location>
</feature>